<reference evidence="12 13" key="1">
    <citation type="journal article" date="2018" name="Nat. Biotechnol.">
        <title>A standardized bacterial taxonomy based on genome phylogeny substantially revises the tree of life.</title>
        <authorList>
            <person name="Parks D.H."/>
            <person name="Chuvochina M."/>
            <person name="Waite D.W."/>
            <person name="Rinke C."/>
            <person name="Skarshewski A."/>
            <person name="Chaumeil P.A."/>
            <person name="Hugenholtz P."/>
        </authorList>
    </citation>
    <scope>NUCLEOTIDE SEQUENCE [LARGE SCALE GENOMIC DNA]</scope>
    <source>
        <strain evidence="12">UBA10948</strain>
    </source>
</reference>
<keyword evidence="2 12" id="KW-0808">Transferase</keyword>
<keyword evidence="5 9" id="KW-0862">Zinc</keyword>
<dbReference type="GO" id="GO:0006012">
    <property type="term" value="P:galactose metabolic process"/>
    <property type="evidence" value="ECO:0007669"/>
    <property type="project" value="UniProtKB-UniPathway"/>
</dbReference>
<dbReference type="PANTHER" id="PTHR42763:SF2">
    <property type="entry name" value="ADP-GLUCOSE PHOSPHORYLASE"/>
    <property type="match status" value="1"/>
</dbReference>
<evidence type="ECO:0000256" key="9">
    <source>
        <dbReference type="PIRSR" id="PIRSR000808-3"/>
    </source>
</evidence>
<protein>
    <submittedName>
        <fullName evidence="12">Galactose-1-phosphate uridylyltransferase</fullName>
    </submittedName>
</protein>
<sequence>MPELRKDLLHDKWVLIATEQALEPRFFPINRNGTYVRKDKVCPFCDGNESHTPPEIAAVRRDNSAPDSPGWIVRTVPSKYSAFKLEGELQEERSGIYFSCNGLGKQEVVIGNPDHNCKFHQFSLERIELIYRMFKERYQALAVDPRIKYIQIYKNQGLFAGASQEHSHSQIVALPMVPLHVAIPASYYQHNQKCLLCSIMEQEQENGERIIYESEHFLLLSPYASRFSYETWIIPKEHKEHFGDISEKEISDLARTLKTFLTIMLDSLSNPSYNIVINTGPLNGVSSEGAHWFMEINPRFIVTNGFEMATGYYTNPVAPELSAALLRQRILENDQ</sequence>
<dbReference type="InterPro" id="IPR005850">
    <property type="entry name" value="GalP_Utransf_C"/>
</dbReference>
<keyword evidence="3 12" id="KW-0548">Nucleotidyltransferase</keyword>
<feature type="binding site" evidence="9">
    <location>
        <position position="166"/>
    </location>
    <ligand>
        <name>Zn(2+)</name>
        <dbReference type="ChEBI" id="CHEBI:29105"/>
    </ligand>
</feature>
<keyword evidence="4 9" id="KW-0479">Metal-binding</keyword>
<dbReference type="GO" id="GO:0008270">
    <property type="term" value="F:zinc ion binding"/>
    <property type="evidence" value="ECO:0007669"/>
    <property type="project" value="InterPro"/>
</dbReference>
<evidence type="ECO:0000256" key="3">
    <source>
        <dbReference type="ARBA" id="ARBA00022695"/>
    </source>
</evidence>
<evidence type="ECO:0000256" key="1">
    <source>
        <dbReference type="ARBA" id="ARBA00010951"/>
    </source>
</evidence>
<evidence type="ECO:0000256" key="6">
    <source>
        <dbReference type="ARBA" id="ARBA00023144"/>
    </source>
</evidence>
<evidence type="ECO:0000256" key="4">
    <source>
        <dbReference type="ARBA" id="ARBA00022723"/>
    </source>
</evidence>
<evidence type="ECO:0000256" key="5">
    <source>
        <dbReference type="ARBA" id="ARBA00022833"/>
    </source>
</evidence>
<dbReference type="InterPro" id="IPR005849">
    <property type="entry name" value="GalP_Utransf_N"/>
</dbReference>
<dbReference type="GO" id="GO:0008108">
    <property type="term" value="F:UDP-glucose:hexose-1-phosphate uridylyltransferase activity"/>
    <property type="evidence" value="ECO:0007669"/>
    <property type="project" value="InterPro"/>
</dbReference>
<dbReference type="EMBL" id="DNZF01000032">
    <property type="protein sequence ID" value="HBK52583.1"/>
    <property type="molecule type" value="Genomic_DNA"/>
</dbReference>
<proteinExistence type="inferred from homology"/>
<feature type="domain" description="Galactose-1-phosphate uridyl transferase N-terminal" evidence="10">
    <location>
        <begin position="96"/>
        <end position="178"/>
    </location>
</feature>
<evidence type="ECO:0000256" key="7">
    <source>
        <dbReference type="ARBA" id="ARBA00023277"/>
    </source>
</evidence>
<feature type="active site" description="Tele-UMP-histidine intermediate" evidence="8">
    <location>
        <position position="168"/>
    </location>
</feature>
<evidence type="ECO:0000259" key="10">
    <source>
        <dbReference type="Pfam" id="PF01087"/>
    </source>
</evidence>
<dbReference type="PANTHER" id="PTHR42763">
    <property type="entry name" value="ADP-GLUCOSE PHOSPHORYLASE"/>
    <property type="match status" value="1"/>
</dbReference>
<comment type="cofactor">
    <cofactor evidence="9">
        <name>Zn(2+)</name>
        <dbReference type="ChEBI" id="CHEBI:29105"/>
    </cofactor>
    <text evidence="9">Binds 1 zinc ion per subunit.</text>
</comment>
<feature type="domain" description="Galactose-1-phosphate uridyl transferase C-terminal" evidence="11">
    <location>
        <begin position="186"/>
        <end position="295"/>
    </location>
</feature>
<evidence type="ECO:0000313" key="12">
    <source>
        <dbReference type="EMBL" id="HBK52583.1"/>
    </source>
</evidence>
<gene>
    <name evidence="12" type="ORF">DDZ44_01410</name>
</gene>
<evidence type="ECO:0000256" key="8">
    <source>
        <dbReference type="PIRSR" id="PIRSR000808-1"/>
    </source>
</evidence>
<evidence type="ECO:0000313" key="13">
    <source>
        <dbReference type="Proteomes" id="UP000263273"/>
    </source>
</evidence>
<evidence type="ECO:0000259" key="11">
    <source>
        <dbReference type="Pfam" id="PF02744"/>
    </source>
</evidence>
<dbReference type="UniPathway" id="UPA00214"/>
<organism evidence="12 13">
    <name type="scientific">Syntrophomonas wolfei</name>
    <dbReference type="NCBI Taxonomy" id="863"/>
    <lineage>
        <taxon>Bacteria</taxon>
        <taxon>Bacillati</taxon>
        <taxon>Bacillota</taxon>
        <taxon>Clostridia</taxon>
        <taxon>Eubacteriales</taxon>
        <taxon>Syntrophomonadaceae</taxon>
        <taxon>Syntrophomonas</taxon>
    </lineage>
</organism>
<dbReference type="PIRSF" id="PIRSF000808">
    <property type="entry name" value="GalT"/>
    <property type="match status" value="1"/>
</dbReference>
<feature type="binding site" evidence="9">
    <location>
        <position position="45"/>
    </location>
    <ligand>
        <name>Zn(2+)</name>
        <dbReference type="ChEBI" id="CHEBI:29105"/>
    </ligand>
</feature>
<dbReference type="RefSeq" id="WP_276623820.1">
    <property type="nucleotide sequence ID" value="NZ_DCDX01000139.1"/>
</dbReference>
<comment type="similarity">
    <text evidence="1">Belongs to the galactose-1-phosphate uridylyltransferase type 1 family.</text>
</comment>
<dbReference type="Pfam" id="PF01087">
    <property type="entry name" value="GalP_UDP_transf"/>
    <property type="match status" value="1"/>
</dbReference>
<accession>A0A354YT80</accession>
<dbReference type="Pfam" id="PF02744">
    <property type="entry name" value="GalP_UDP_tr_C"/>
    <property type="match status" value="1"/>
</dbReference>
<dbReference type="AlphaFoldDB" id="A0A354YT80"/>
<evidence type="ECO:0000256" key="2">
    <source>
        <dbReference type="ARBA" id="ARBA00022679"/>
    </source>
</evidence>
<dbReference type="STRING" id="378794.GCA_001570625_02410"/>
<comment type="caution">
    <text evidence="12">The sequence shown here is derived from an EMBL/GenBank/DDBJ whole genome shotgun (WGS) entry which is preliminary data.</text>
</comment>
<dbReference type="Gene3D" id="3.30.428.10">
    <property type="entry name" value="HIT-like"/>
    <property type="match status" value="2"/>
</dbReference>
<feature type="binding site" evidence="9">
    <location>
        <position position="115"/>
    </location>
    <ligand>
        <name>Zn(2+)</name>
        <dbReference type="ChEBI" id="CHEBI:29105"/>
    </ligand>
</feature>
<keyword evidence="7" id="KW-0119">Carbohydrate metabolism</keyword>
<dbReference type="SUPFAM" id="SSF54197">
    <property type="entry name" value="HIT-like"/>
    <property type="match status" value="2"/>
</dbReference>
<keyword evidence="6" id="KW-0299">Galactose metabolism</keyword>
<dbReference type="InterPro" id="IPR036265">
    <property type="entry name" value="HIT-like_sf"/>
</dbReference>
<name>A0A354YT80_9FIRM</name>
<feature type="binding site" evidence="9">
    <location>
        <position position="42"/>
    </location>
    <ligand>
        <name>Zn(2+)</name>
        <dbReference type="ChEBI" id="CHEBI:29105"/>
    </ligand>
</feature>
<dbReference type="Proteomes" id="UP000263273">
    <property type="component" value="Unassembled WGS sequence"/>
</dbReference>
<dbReference type="InterPro" id="IPR053177">
    <property type="entry name" value="ADP-glucose_phosphorylase"/>
</dbReference>
<dbReference type="InterPro" id="IPR001937">
    <property type="entry name" value="GalP_UDPtransf1"/>
</dbReference>